<proteinExistence type="predicted"/>
<dbReference type="SUPFAM" id="SSF103473">
    <property type="entry name" value="MFS general substrate transporter"/>
    <property type="match status" value="1"/>
</dbReference>
<dbReference type="Gene3D" id="1.20.1250.20">
    <property type="entry name" value="MFS general substrate transporter like domains"/>
    <property type="match status" value="1"/>
</dbReference>
<keyword evidence="5 7" id="KW-0472">Membrane</keyword>
<evidence type="ECO:0000256" key="2">
    <source>
        <dbReference type="ARBA" id="ARBA00022475"/>
    </source>
</evidence>
<gene>
    <name evidence="8" type="ORF">GCM10009831_34170</name>
</gene>
<accession>A0ABN2JAK1</accession>
<keyword evidence="4 7" id="KW-1133">Transmembrane helix</keyword>
<organism evidence="8 9">
    <name type="scientific">Dietzia cercidiphylli</name>
    <dbReference type="NCBI Taxonomy" id="498199"/>
    <lineage>
        <taxon>Bacteria</taxon>
        <taxon>Bacillati</taxon>
        <taxon>Actinomycetota</taxon>
        <taxon>Actinomycetes</taxon>
        <taxon>Mycobacteriales</taxon>
        <taxon>Dietziaceae</taxon>
        <taxon>Dietzia</taxon>
    </lineage>
</organism>
<dbReference type="Pfam" id="PF07690">
    <property type="entry name" value="MFS_1"/>
    <property type="match status" value="1"/>
</dbReference>
<feature type="transmembrane region" description="Helical" evidence="7">
    <location>
        <begin position="74"/>
        <end position="96"/>
    </location>
</feature>
<keyword evidence="9" id="KW-1185">Reference proteome</keyword>
<dbReference type="PANTHER" id="PTHR23513">
    <property type="entry name" value="INTEGRAL MEMBRANE EFFLUX PROTEIN-RELATED"/>
    <property type="match status" value="1"/>
</dbReference>
<evidence type="ECO:0000256" key="5">
    <source>
        <dbReference type="ARBA" id="ARBA00023136"/>
    </source>
</evidence>
<reference evidence="8 9" key="1">
    <citation type="journal article" date="2019" name="Int. J. Syst. Evol. Microbiol.">
        <title>The Global Catalogue of Microorganisms (GCM) 10K type strain sequencing project: providing services to taxonomists for standard genome sequencing and annotation.</title>
        <authorList>
            <consortium name="The Broad Institute Genomics Platform"/>
            <consortium name="The Broad Institute Genome Sequencing Center for Infectious Disease"/>
            <person name="Wu L."/>
            <person name="Ma J."/>
        </authorList>
    </citation>
    <scope>NUCLEOTIDE SEQUENCE [LARGE SCALE GENOMIC DNA]</scope>
    <source>
        <strain evidence="8 9">JCM 16002</strain>
    </source>
</reference>
<evidence type="ECO:0000256" key="3">
    <source>
        <dbReference type="ARBA" id="ARBA00022692"/>
    </source>
</evidence>
<feature type="transmembrane region" description="Helical" evidence="7">
    <location>
        <begin position="403"/>
        <end position="425"/>
    </location>
</feature>
<feature type="transmembrane region" description="Helical" evidence="7">
    <location>
        <begin position="144"/>
        <end position="168"/>
    </location>
</feature>
<dbReference type="InterPro" id="IPR011701">
    <property type="entry name" value="MFS"/>
</dbReference>
<feature type="transmembrane region" description="Helical" evidence="7">
    <location>
        <begin position="102"/>
        <end position="123"/>
    </location>
</feature>
<evidence type="ECO:0000256" key="6">
    <source>
        <dbReference type="SAM" id="MobiDB-lite"/>
    </source>
</evidence>
<keyword evidence="3 7" id="KW-0812">Transmembrane</keyword>
<feature type="transmembrane region" description="Helical" evidence="7">
    <location>
        <begin position="43"/>
        <end position="67"/>
    </location>
</feature>
<evidence type="ECO:0000256" key="4">
    <source>
        <dbReference type="ARBA" id="ARBA00022989"/>
    </source>
</evidence>
<name>A0ABN2JAK1_9ACTN</name>
<dbReference type="InterPro" id="IPR036259">
    <property type="entry name" value="MFS_trans_sf"/>
</dbReference>
<dbReference type="PANTHER" id="PTHR23513:SF17">
    <property type="entry name" value="MEMBRANE PROTEIN"/>
    <property type="match status" value="1"/>
</dbReference>
<sequence length="492" mass="49025">MRESDGLGRLSTARLAALLSEGIHQAALGGIVLFSPETATTPAAIAGGFAVMLLPYSIVGPFAAAALDRWDRRVVVAVAALVRTLAIVATIALIAAGAVHSGAGLAALFGLSLVAIGLGRLINTGMTAAMPRVVPDRILAATNSVLVTVGSVVTAVGAVAAFAVLAVLGAGDAAVSWTLVPAVITAVLGVWAILALPPRHLGPDDDESGTDPGSGVARDAVTLFAGGLAEGVRAARSTALVWVALAGVTLGRAAFGITTMLAVLLLRDVESDGGGGPVVAGMGGFGLLSAAVAGGMGLAAVVTPWAIARTRRILVVASGAAVSAVAQLAVGPTLDPTALVAGALALGLGAQVVKLVADNAMQTDVPDARRGGVFALQDALFNSAFVVGMVAVLPFVPADGRSVPLMLVPVALYAVAAAVAVTVGLRSGPQSERSGGHGPAADRPAADRPHTHRAHPDGTDSHRARSGRTRSGRPGSHRASADRPGTHRARRR</sequence>
<feature type="transmembrane region" description="Helical" evidence="7">
    <location>
        <begin position="239"/>
        <end position="266"/>
    </location>
</feature>
<feature type="transmembrane region" description="Helical" evidence="7">
    <location>
        <begin position="313"/>
        <end position="330"/>
    </location>
</feature>
<feature type="transmembrane region" description="Helical" evidence="7">
    <location>
        <begin position="336"/>
        <end position="357"/>
    </location>
</feature>
<feature type="region of interest" description="Disordered" evidence="6">
    <location>
        <begin position="427"/>
        <end position="492"/>
    </location>
</feature>
<evidence type="ECO:0000313" key="8">
    <source>
        <dbReference type="EMBL" id="GAA1721161.1"/>
    </source>
</evidence>
<evidence type="ECO:0000256" key="7">
    <source>
        <dbReference type="SAM" id="Phobius"/>
    </source>
</evidence>
<evidence type="ECO:0000256" key="1">
    <source>
        <dbReference type="ARBA" id="ARBA00004651"/>
    </source>
</evidence>
<feature type="compositionally biased region" description="Basic and acidic residues" evidence="6">
    <location>
        <begin position="444"/>
        <end position="463"/>
    </location>
</feature>
<comment type="subcellular location">
    <subcellularLocation>
        <location evidence="1">Cell membrane</location>
        <topology evidence="1">Multi-pass membrane protein</topology>
    </subcellularLocation>
</comment>
<comment type="caution">
    <text evidence="8">The sequence shown here is derived from an EMBL/GenBank/DDBJ whole genome shotgun (WGS) entry which is preliminary data.</text>
</comment>
<dbReference type="EMBL" id="BAAAQG010000024">
    <property type="protein sequence ID" value="GAA1721161.1"/>
    <property type="molecule type" value="Genomic_DNA"/>
</dbReference>
<dbReference type="Proteomes" id="UP001500383">
    <property type="component" value="Unassembled WGS sequence"/>
</dbReference>
<feature type="transmembrane region" description="Helical" evidence="7">
    <location>
        <begin position="278"/>
        <end position="301"/>
    </location>
</feature>
<feature type="transmembrane region" description="Helical" evidence="7">
    <location>
        <begin position="378"/>
        <end position="397"/>
    </location>
</feature>
<evidence type="ECO:0000313" key="9">
    <source>
        <dbReference type="Proteomes" id="UP001500383"/>
    </source>
</evidence>
<protein>
    <submittedName>
        <fullName evidence="8">MFS transporter</fullName>
    </submittedName>
</protein>
<feature type="transmembrane region" description="Helical" evidence="7">
    <location>
        <begin position="174"/>
        <end position="196"/>
    </location>
</feature>
<keyword evidence="2" id="KW-1003">Cell membrane</keyword>